<dbReference type="Pfam" id="PF00226">
    <property type="entry name" value="DnaJ"/>
    <property type="match status" value="1"/>
</dbReference>
<evidence type="ECO:0000256" key="2">
    <source>
        <dbReference type="SAM" id="MobiDB-lite"/>
    </source>
</evidence>
<dbReference type="Gene3D" id="1.10.287.110">
    <property type="entry name" value="DnaJ domain"/>
    <property type="match status" value="1"/>
</dbReference>
<dbReference type="Proteomes" id="UP001497382">
    <property type="component" value="Unassembled WGS sequence"/>
</dbReference>
<dbReference type="InterPro" id="IPR056453">
    <property type="entry name" value="HTH_DNAJC9"/>
</dbReference>
<sequence length="307" mass="35566">MPLIEDCERYFHSSCLYDVLSMEKTATAEQLKQAYRKMSLLVHPDKAAEHNREECTRKFQILAKVHSILSDDEKRRLYDETGIVDDENNASLDDANLEFWESYWRTLFPRITISAIEKFLASYKDSDEEKEDLKKAYLKAKGDMDTISEIFIGYSAEEEDRLCMILKEMIKKKEVPSYPKFKNETPAKKAARKKRHTQEAAEAEEISKNLAVVMQERKSERERNFNVMIASLESKYVKKDTGKKLKINLSSYTDHTQEAAEAEEVSNSLAAALQERKSARENNFNDMIASLEAKYAKKETGRKKIKN</sequence>
<dbReference type="GO" id="GO:0005634">
    <property type="term" value="C:nucleus"/>
    <property type="evidence" value="ECO:0007669"/>
    <property type="project" value="TreeGrafter"/>
</dbReference>
<evidence type="ECO:0000313" key="5">
    <source>
        <dbReference type="Proteomes" id="UP001497382"/>
    </source>
</evidence>
<dbReference type="AlphaFoldDB" id="A0AAV2AD42"/>
<accession>A0AAV2AD42</accession>
<dbReference type="CDD" id="cd06257">
    <property type="entry name" value="DnaJ"/>
    <property type="match status" value="1"/>
</dbReference>
<dbReference type="GO" id="GO:0005737">
    <property type="term" value="C:cytoplasm"/>
    <property type="evidence" value="ECO:0007669"/>
    <property type="project" value="TreeGrafter"/>
</dbReference>
<dbReference type="PROSITE" id="PS50076">
    <property type="entry name" value="DNAJ_2"/>
    <property type="match status" value="1"/>
</dbReference>
<organism evidence="4 5">
    <name type="scientific">Larinioides sclopetarius</name>
    <dbReference type="NCBI Taxonomy" id="280406"/>
    <lineage>
        <taxon>Eukaryota</taxon>
        <taxon>Metazoa</taxon>
        <taxon>Ecdysozoa</taxon>
        <taxon>Arthropoda</taxon>
        <taxon>Chelicerata</taxon>
        <taxon>Arachnida</taxon>
        <taxon>Araneae</taxon>
        <taxon>Araneomorphae</taxon>
        <taxon>Entelegynae</taxon>
        <taxon>Araneoidea</taxon>
        <taxon>Araneidae</taxon>
        <taxon>Larinioides</taxon>
    </lineage>
</organism>
<dbReference type="FunFam" id="1.10.287.110:FF:000035">
    <property type="entry name" value="DnaJ homolog subfamily C member 9"/>
    <property type="match status" value="1"/>
</dbReference>
<dbReference type="EMBL" id="CAXIEN010000150">
    <property type="protein sequence ID" value="CAL1281917.1"/>
    <property type="molecule type" value="Genomic_DNA"/>
</dbReference>
<feature type="domain" description="J" evidence="3">
    <location>
        <begin position="15"/>
        <end position="82"/>
    </location>
</feature>
<gene>
    <name evidence="4" type="ORF">LARSCL_LOCUS11855</name>
</gene>
<dbReference type="InterPro" id="IPR036869">
    <property type="entry name" value="J_dom_sf"/>
</dbReference>
<name>A0AAV2AD42_9ARAC</name>
<dbReference type="InterPro" id="IPR001623">
    <property type="entry name" value="DnaJ_domain"/>
</dbReference>
<proteinExistence type="predicted"/>
<dbReference type="PANTHER" id="PTHR44144:SF1">
    <property type="entry name" value="DNAJ HOMOLOG SUBFAMILY C MEMBER 9"/>
    <property type="match status" value="1"/>
</dbReference>
<dbReference type="PRINTS" id="PR00625">
    <property type="entry name" value="JDOMAIN"/>
</dbReference>
<keyword evidence="5" id="KW-1185">Reference proteome</keyword>
<dbReference type="InterPro" id="IPR018253">
    <property type="entry name" value="DnaJ_domain_CS"/>
</dbReference>
<comment type="caution">
    <text evidence="4">The sequence shown here is derived from an EMBL/GenBank/DDBJ whole genome shotgun (WGS) entry which is preliminary data.</text>
</comment>
<evidence type="ECO:0000259" key="3">
    <source>
        <dbReference type="PROSITE" id="PS50076"/>
    </source>
</evidence>
<evidence type="ECO:0000313" key="4">
    <source>
        <dbReference type="EMBL" id="CAL1281917.1"/>
    </source>
</evidence>
<dbReference type="SMART" id="SM00271">
    <property type="entry name" value="DnaJ"/>
    <property type="match status" value="1"/>
</dbReference>
<feature type="region of interest" description="Disordered" evidence="2">
    <location>
        <begin position="181"/>
        <end position="202"/>
    </location>
</feature>
<keyword evidence="1" id="KW-0597">Phosphoprotein</keyword>
<dbReference type="Pfam" id="PF23302">
    <property type="entry name" value="HTH_DNAJC9"/>
    <property type="match status" value="1"/>
</dbReference>
<evidence type="ECO:0000256" key="1">
    <source>
        <dbReference type="ARBA" id="ARBA00022553"/>
    </source>
</evidence>
<dbReference type="PROSITE" id="PS00636">
    <property type="entry name" value="DNAJ_1"/>
    <property type="match status" value="1"/>
</dbReference>
<protein>
    <recommendedName>
        <fullName evidence="3">J domain-containing protein</fullName>
    </recommendedName>
</protein>
<dbReference type="InterPro" id="IPR052594">
    <property type="entry name" value="J_domain-containing_protein"/>
</dbReference>
<dbReference type="PANTHER" id="PTHR44144">
    <property type="entry name" value="DNAJ HOMOLOG SUBFAMILY C MEMBER 9"/>
    <property type="match status" value="1"/>
</dbReference>
<reference evidence="4 5" key="1">
    <citation type="submission" date="2024-04" db="EMBL/GenBank/DDBJ databases">
        <authorList>
            <person name="Rising A."/>
            <person name="Reimegard J."/>
            <person name="Sonavane S."/>
            <person name="Akerstrom W."/>
            <person name="Nylinder S."/>
            <person name="Hedman E."/>
            <person name="Kallberg Y."/>
        </authorList>
    </citation>
    <scope>NUCLEOTIDE SEQUENCE [LARGE SCALE GENOMIC DNA]</scope>
</reference>
<dbReference type="GO" id="GO:0031072">
    <property type="term" value="F:heat shock protein binding"/>
    <property type="evidence" value="ECO:0007669"/>
    <property type="project" value="TreeGrafter"/>
</dbReference>
<dbReference type="SUPFAM" id="SSF46565">
    <property type="entry name" value="Chaperone J-domain"/>
    <property type="match status" value="1"/>
</dbReference>